<evidence type="ECO:0000259" key="8">
    <source>
        <dbReference type="Pfam" id="PF00535"/>
    </source>
</evidence>
<feature type="transmembrane region" description="Helical" evidence="7">
    <location>
        <begin position="16"/>
        <end position="33"/>
    </location>
</feature>
<dbReference type="SUPFAM" id="SSF53448">
    <property type="entry name" value="Nucleotide-diphospho-sugar transferases"/>
    <property type="match status" value="1"/>
</dbReference>
<keyword evidence="5 7" id="KW-1133">Transmembrane helix</keyword>
<gene>
    <name evidence="10" type="ORF">RV00_GL002574</name>
</gene>
<comment type="subcellular location">
    <subcellularLocation>
        <location evidence="1">Membrane</location>
        <topology evidence="1">Multi-pass membrane protein</topology>
    </subcellularLocation>
</comment>
<keyword evidence="4 7" id="KW-0812">Transmembrane</keyword>
<dbReference type="Pfam" id="PF00535">
    <property type="entry name" value="Glycos_transf_2"/>
    <property type="match status" value="1"/>
</dbReference>
<evidence type="ECO:0000256" key="7">
    <source>
        <dbReference type="SAM" id="Phobius"/>
    </source>
</evidence>
<sequence>MKETANKIKELQKPTIVFLTIIYAMMYILWRIFFTLPKNWGKLSLILGAVLIVCELLTIVEALLHFYNAYKVSVPEKPELTDDLFPEVDVFIPTHSESPELLFKTINACQKMSYPNQAKVSIYLCDDGNRIEMEELAERMGIRYFASKEAKHAKAGNLNYGIERTKAPYLVFFDSDMIPTRNFLVETIPYFFIPRMIKEKEHWRIRTTDDEAYEGKEIGYLQTRQAFYNPDLFQNNLSLKEEITNDQDYFHREVNVARMNLNGVMFAGTNGIFSRKALSEVGGFSTHSITEDLATSIEVLATQNYQGLAIDKELAHGLAPTTAKGLINQRKRWGQGAAQSIVRFDFLKKKLSLKTKFAFSMTYIYWWTFLRRLVFIMSPMVAALFKLHIADIEFWELIIIVLPWLAFYDYSLKKMSRRRQNAFHSALTDTVLFPYLIIPMITATLKLSNKTFKVTPKIMNDKRNSSFIYALPHIFLLFLSFLSASIYAHDVFIEHNFRAIILLWWVIYNGILLLNAVIFYYGKRESVEDQLMKISVNLPLWMDCEERHIQTERMGESYLTIKNEGRLPDNLRLEIDNGERKFLIEIEKSDMQINNEVVLFEIANLNEEDRRDYFDFLYNRPTTLPQKNSISLIKDLRIIALIIVTFTVSKINKVVTQFAVLFNQKKGMSGEQ</sequence>
<reference evidence="10 11" key="1">
    <citation type="submission" date="2014-12" db="EMBL/GenBank/DDBJ databases">
        <title>Draft genome sequences of 29 type strains of Enterococci.</title>
        <authorList>
            <person name="Zhong Z."/>
            <person name="Sun Z."/>
            <person name="Liu W."/>
            <person name="Zhang W."/>
            <person name="Zhang H."/>
        </authorList>
    </citation>
    <scope>NUCLEOTIDE SEQUENCE [LARGE SCALE GENOMIC DNA]</scope>
    <source>
        <strain evidence="10 11">DSM 22802</strain>
    </source>
</reference>
<dbReference type="InterPro" id="IPR050321">
    <property type="entry name" value="Glycosyltr_2/OpgH_subfam"/>
</dbReference>
<evidence type="ECO:0000256" key="1">
    <source>
        <dbReference type="ARBA" id="ARBA00004141"/>
    </source>
</evidence>
<evidence type="ECO:0000313" key="11">
    <source>
        <dbReference type="Proteomes" id="UP000183700"/>
    </source>
</evidence>
<feature type="transmembrane region" description="Helical" evidence="7">
    <location>
        <begin position="357"/>
        <end position="382"/>
    </location>
</feature>
<dbReference type="PANTHER" id="PTHR43867">
    <property type="entry name" value="CELLULOSE SYNTHASE CATALYTIC SUBUNIT A [UDP-FORMING]"/>
    <property type="match status" value="1"/>
</dbReference>
<name>A0A1L8SUP3_9ENTE</name>
<dbReference type="OrthoDB" id="9766299at2"/>
<evidence type="ECO:0000256" key="2">
    <source>
        <dbReference type="ARBA" id="ARBA00022676"/>
    </source>
</evidence>
<dbReference type="InterPro" id="IPR029044">
    <property type="entry name" value="Nucleotide-diphossugar_trans"/>
</dbReference>
<keyword evidence="2" id="KW-0328">Glycosyltransferase</keyword>
<feature type="transmembrane region" description="Helical" evidence="7">
    <location>
        <begin position="467"/>
        <end position="488"/>
    </location>
</feature>
<proteinExistence type="predicted"/>
<feature type="transmembrane region" description="Helical" evidence="7">
    <location>
        <begin position="500"/>
        <end position="522"/>
    </location>
</feature>
<dbReference type="RefSeq" id="WP_071862365.1">
    <property type="nucleotide sequence ID" value="NZ_JBHLVS010000001.1"/>
</dbReference>
<protein>
    <recommendedName>
        <fullName evidence="8 9">Glycosyltransferase 2-like domain-containing protein</fullName>
    </recommendedName>
</protein>
<feature type="transmembrane region" description="Helical" evidence="7">
    <location>
        <begin position="45"/>
        <end position="67"/>
    </location>
</feature>
<feature type="transmembrane region" description="Helical" evidence="7">
    <location>
        <begin position="422"/>
        <end position="447"/>
    </location>
</feature>
<evidence type="ECO:0000256" key="5">
    <source>
        <dbReference type="ARBA" id="ARBA00022989"/>
    </source>
</evidence>
<dbReference type="PANTHER" id="PTHR43867:SF2">
    <property type="entry name" value="CELLULOSE SYNTHASE CATALYTIC SUBUNIT A [UDP-FORMING]"/>
    <property type="match status" value="1"/>
</dbReference>
<evidence type="ECO:0000256" key="6">
    <source>
        <dbReference type="ARBA" id="ARBA00023136"/>
    </source>
</evidence>
<dbReference type="InterPro" id="IPR001173">
    <property type="entry name" value="Glyco_trans_2-like"/>
</dbReference>
<feature type="domain" description="Glycosyltransferase 2-like" evidence="8">
    <location>
        <begin position="90"/>
        <end position="189"/>
    </location>
</feature>
<feature type="transmembrane region" description="Helical" evidence="7">
    <location>
        <begin position="394"/>
        <end position="410"/>
    </location>
</feature>
<dbReference type="EMBL" id="JXKM01000005">
    <property type="protein sequence ID" value="OJG35820.1"/>
    <property type="molecule type" value="Genomic_DNA"/>
</dbReference>
<dbReference type="CDD" id="cd06421">
    <property type="entry name" value="CESA_CelA_like"/>
    <property type="match status" value="1"/>
</dbReference>
<dbReference type="STRING" id="319970.RV00_GL002574"/>
<dbReference type="AlphaFoldDB" id="A0A1L8SUP3"/>
<dbReference type="Gene3D" id="3.90.550.10">
    <property type="entry name" value="Spore Coat Polysaccharide Biosynthesis Protein SpsA, Chain A"/>
    <property type="match status" value="1"/>
</dbReference>
<comment type="caution">
    <text evidence="10">The sequence shown here is derived from an EMBL/GenBank/DDBJ whole genome shotgun (WGS) entry which is preliminary data.</text>
</comment>
<accession>A0A1L8SUP3</accession>
<evidence type="ECO:0000256" key="4">
    <source>
        <dbReference type="ARBA" id="ARBA00022692"/>
    </source>
</evidence>
<dbReference type="Proteomes" id="UP000183700">
    <property type="component" value="Unassembled WGS sequence"/>
</dbReference>
<dbReference type="Pfam" id="PF13632">
    <property type="entry name" value="Glyco_trans_2_3"/>
    <property type="match status" value="1"/>
</dbReference>
<keyword evidence="11" id="KW-1185">Reference proteome</keyword>
<feature type="domain" description="Glycosyltransferase 2-like" evidence="9">
    <location>
        <begin position="217"/>
        <end position="386"/>
    </location>
</feature>
<keyword evidence="6 7" id="KW-0472">Membrane</keyword>
<evidence type="ECO:0000259" key="9">
    <source>
        <dbReference type="Pfam" id="PF13632"/>
    </source>
</evidence>
<dbReference type="GO" id="GO:0016758">
    <property type="term" value="F:hexosyltransferase activity"/>
    <property type="evidence" value="ECO:0007669"/>
    <property type="project" value="TreeGrafter"/>
</dbReference>
<organism evidence="10 11">
    <name type="scientific">Enterococcus devriesei</name>
    <dbReference type="NCBI Taxonomy" id="319970"/>
    <lineage>
        <taxon>Bacteria</taxon>
        <taxon>Bacillati</taxon>
        <taxon>Bacillota</taxon>
        <taxon>Bacilli</taxon>
        <taxon>Lactobacillales</taxon>
        <taxon>Enterococcaceae</taxon>
        <taxon>Enterococcus</taxon>
    </lineage>
</organism>
<keyword evidence="3" id="KW-0808">Transferase</keyword>
<evidence type="ECO:0000256" key="3">
    <source>
        <dbReference type="ARBA" id="ARBA00022679"/>
    </source>
</evidence>
<dbReference type="GO" id="GO:0005886">
    <property type="term" value="C:plasma membrane"/>
    <property type="evidence" value="ECO:0007669"/>
    <property type="project" value="TreeGrafter"/>
</dbReference>
<evidence type="ECO:0000313" key="10">
    <source>
        <dbReference type="EMBL" id="OJG35820.1"/>
    </source>
</evidence>